<keyword evidence="3" id="KW-1185">Reference proteome</keyword>
<evidence type="ECO:0000256" key="1">
    <source>
        <dbReference type="SAM" id="Phobius"/>
    </source>
</evidence>
<feature type="transmembrane region" description="Helical" evidence="1">
    <location>
        <begin position="12"/>
        <end position="30"/>
    </location>
</feature>
<dbReference type="RefSeq" id="WP_316414151.1">
    <property type="nucleotide sequence ID" value="NZ_AP027080.1"/>
</dbReference>
<name>A0AA48GNH4_9BACT</name>
<dbReference type="AlphaFoldDB" id="A0AA48GNH4"/>
<evidence type="ECO:0000313" key="2">
    <source>
        <dbReference type="EMBL" id="BDU71265.1"/>
    </source>
</evidence>
<dbReference type="Proteomes" id="UP001238179">
    <property type="component" value="Chromosome"/>
</dbReference>
<protein>
    <submittedName>
        <fullName evidence="2">Uncharacterized protein</fullName>
    </submittedName>
</protein>
<sequence length="51" mass="5906">MDDKKRNGRFYLGFFGLVCVLFIGLLGYVYNRVSHARIEMLDEHGKTVAVR</sequence>
<organism evidence="2 3">
    <name type="scientific">Mesoterricola silvestris</name>
    <dbReference type="NCBI Taxonomy" id="2927979"/>
    <lineage>
        <taxon>Bacteria</taxon>
        <taxon>Pseudomonadati</taxon>
        <taxon>Acidobacteriota</taxon>
        <taxon>Holophagae</taxon>
        <taxon>Holophagales</taxon>
        <taxon>Holophagaceae</taxon>
        <taxon>Mesoterricola</taxon>
    </lineage>
</organism>
<evidence type="ECO:0000313" key="3">
    <source>
        <dbReference type="Proteomes" id="UP001238179"/>
    </source>
</evidence>
<dbReference type="KEGG" id="msil:METEAL_04390"/>
<keyword evidence="1" id="KW-0812">Transmembrane</keyword>
<proteinExistence type="predicted"/>
<gene>
    <name evidence="2" type="ORF">METEAL_04390</name>
</gene>
<reference evidence="3" key="1">
    <citation type="journal article" date="2023" name="Int. J. Syst. Evol. Microbiol.">
        <title>Mesoterricola silvestris gen. nov., sp. nov., Mesoterricola sediminis sp. nov., Geothrix oryzae sp. nov., Geothrix edaphica sp. nov., Geothrix rubra sp. nov., and Geothrix limicola sp. nov., six novel members of Acidobacteriota isolated from soils.</title>
        <authorList>
            <person name="Itoh H."/>
            <person name="Sugisawa Y."/>
            <person name="Mise K."/>
            <person name="Xu Z."/>
            <person name="Kuniyasu M."/>
            <person name="Ushijima N."/>
            <person name="Kawano K."/>
            <person name="Kobayashi E."/>
            <person name="Shiratori Y."/>
            <person name="Masuda Y."/>
            <person name="Senoo K."/>
        </authorList>
    </citation>
    <scope>NUCLEOTIDE SEQUENCE [LARGE SCALE GENOMIC DNA]</scope>
    <source>
        <strain evidence="3">W79</strain>
    </source>
</reference>
<accession>A0AA48GNH4</accession>
<keyword evidence="1" id="KW-0472">Membrane</keyword>
<keyword evidence="1" id="KW-1133">Transmembrane helix</keyword>
<dbReference type="EMBL" id="AP027080">
    <property type="protein sequence ID" value="BDU71265.1"/>
    <property type="molecule type" value="Genomic_DNA"/>
</dbReference>